<evidence type="ECO:0000256" key="10">
    <source>
        <dbReference type="PIRSR" id="PIRSR605959-1"/>
    </source>
</evidence>
<dbReference type="SUPFAM" id="SSF63433">
    <property type="entry name" value="Fumarylacetoacetate hydrolase, FAH, N-terminal domain"/>
    <property type="match status" value="1"/>
</dbReference>
<dbReference type="OrthoDB" id="9971669at2759"/>
<dbReference type="PANTHER" id="PTHR43069:SF2">
    <property type="entry name" value="FUMARYLACETOACETASE"/>
    <property type="match status" value="1"/>
</dbReference>
<evidence type="ECO:0000256" key="9">
    <source>
        <dbReference type="ARBA" id="ARBA00023232"/>
    </source>
</evidence>
<keyword evidence="9 13" id="KW-0585">Phenylalanine catabolism</keyword>
<dbReference type="SUPFAM" id="SSF56529">
    <property type="entry name" value="FAH"/>
    <property type="match status" value="1"/>
</dbReference>
<dbReference type="InterPro" id="IPR036462">
    <property type="entry name" value="Fumarylacetoacetase_N_sf"/>
</dbReference>
<evidence type="ECO:0000256" key="12">
    <source>
        <dbReference type="PIRSR" id="PIRSR605959-3"/>
    </source>
</evidence>
<evidence type="ECO:0000313" key="17">
    <source>
        <dbReference type="Proteomes" id="UP000799757"/>
    </source>
</evidence>
<comment type="cofactor">
    <cofactor evidence="13">
        <name>Mg(2+)</name>
        <dbReference type="ChEBI" id="CHEBI:18420"/>
    </cofactor>
    <cofactor evidence="13">
        <name>Ca(2+)</name>
        <dbReference type="ChEBI" id="CHEBI:29108"/>
    </cofactor>
</comment>
<gene>
    <name evidence="16" type="ORF">K505DRAFT_378177</name>
</gene>
<feature type="binding site" evidence="12">
    <location>
        <position position="231"/>
    </location>
    <ligand>
        <name>Ca(2+)</name>
        <dbReference type="ChEBI" id="CHEBI:29108"/>
    </ligand>
</feature>
<accession>A0A6A6X042</accession>
<dbReference type="InterPro" id="IPR036663">
    <property type="entry name" value="Fumarylacetoacetase_C_sf"/>
</dbReference>
<dbReference type="AlphaFoldDB" id="A0A6A6X042"/>
<feature type="binding site" evidence="11">
    <location>
        <position position="238"/>
    </location>
    <ligand>
        <name>substrate</name>
    </ligand>
</feature>
<feature type="binding site" evidence="12">
    <location>
        <position position="199"/>
    </location>
    <ligand>
        <name>Ca(2+)</name>
        <dbReference type="ChEBI" id="CHEBI:29108"/>
    </ligand>
</feature>
<dbReference type="GO" id="GO:0046872">
    <property type="term" value="F:metal ion binding"/>
    <property type="evidence" value="ECO:0007669"/>
    <property type="project" value="UniProtKB-UniRule"/>
</dbReference>
<keyword evidence="5 13" id="KW-0378">Hydrolase</keyword>
<evidence type="ECO:0000256" key="5">
    <source>
        <dbReference type="ARBA" id="ARBA00022801"/>
    </source>
</evidence>
<organism evidence="16 17">
    <name type="scientific">Melanomma pulvis-pyrius CBS 109.77</name>
    <dbReference type="NCBI Taxonomy" id="1314802"/>
    <lineage>
        <taxon>Eukaryota</taxon>
        <taxon>Fungi</taxon>
        <taxon>Dikarya</taxon>
        <taxon>Ascomycota</taxon>
        <taxon>Pezizomycotina</taxon>
        <taxon>Dothideomycetes</taxon>
        <taxon>Pleosporomycetidae</taxon>
        <taxon>Pleosporales</taxon>
        <taxon>Melanommataceae</taxon>
        <taxon>Melanomma</taxon>
    </lineage>
</organism>
<evidence type="ECO:0000259" key="14">
    <source>
        <dbReference type="Pfam" id="PF01557"/>
    </source>
</evidence>
<keyword evidence="8 13" id="KW-0828">Tyrosine catabolism</keyword>
<keyword evidence="7 12" id="KW-0460">Magnesium</keyword>
<name>A0A6A6X042_9PLEO</name>
<feature type="binding site" evidence="12">
    <location>
        <position position="126"/>
    </location>
    <ligand>
        <name>Ca(2+)</name>
        <dbReference type="ChEBI" id="CHEBI:29108"/>
    </ligand>
</feature>
<evidence type="ECO:0000256" key="1">
    <source>
        <dbReference type="ARBA" id="ARBA00004782"/>
    </source>
</evidence>
<dbReference type="GO" id="GO:0004334">
    <property type="term" value="F:fumarylacetoacetase activity"/>
    <property type="evidence" value="ECO:0007669"/>
    <property type="project" value="UniProtKB-UniRule"/>
</dbReference>
<feature type="domain" description="Fumarylacetoacetase N-terminal" evidence="15">
    <location>
        <begin position="16"/>
        <end position="118"/>
    </location>
</feature>
<dbReference type="Pfam" id="PF01557">
    <property type="entry name" value="FAA_hydrolase"/>
    <property type="match status" value="1"/>
</dbReference>
<feature type="binding site" evidence="12">
    <location>
        <position position="231"/>
    </location>
    <ligand>
        <name>Mg(2+)</name>
        <dbReference type="ChEBI" id="CHEBI:18420"/>
    </ligand>
</feature>
<evidence type="ECO:0000256" key="7">
    <source>
        <dbReference type="ARBA" id="ARBA00022842"/>
    </source>
</evidence>
<dbReference type="GO" id="GO:0006559">
    <property type="term" value="P:L-phenylalanine catabolic process"/>
    <property type="evidence" value="ECO:0007669"/>
    <property type="project" value="UniProtKB-UniRule"/>
</dbReference>
<evidence type="ECO:0000313" key="16">
    <source>
        <dbReference type="EMBL" id="KAF2789503.1"/>
    </source>
</evidence>
<feature type="binding site" evidence="12">
    <location>
        <position position="255"/>
    </location>
    <ligand>
        <name>Mg(2+)</name>
        <dbReference type="ChEBI" id="CHEBI:18420"/>
    </ligand>
</feature>
<dbReference type="EC" id="3.7.1.2" evidence="3 13"/>
<reference evidence="16" key="1">
    <citation type="journal article" date="2020" name="Stud. Mycol.">
        <title>101 Dothideomycetes genomes: a test case for predicting lifestyles and emergence of pathogens.</title>
        <authorList>
            <person name="Haridas S."/>
            <person name="Albert R."/>
            <person name="Binder M."/>
            <person name="Bloem J."/>
            <person name="Labutti K."/>
            <person name="Salamov A."/>
            <person name="Andreopoulos B."/>
            <person name="Baker S."/>
            <person name="Barry K."/>
            <person name="Bills G."/>
            <person name="Bluhm B."/>
            <person name="Cannon C."/>
            <person name="Castanera R."/>
            <person name="Culley D."/>
            <person name="Daum C."/>
            <person name="Ezra D."/>
            <person name="Gonzalez J."/>
            <person name="Henrissat B."/>
            <person name="Kuo A."/>
            <person name="Liang C."/>
            <person name="Lipzen A."/>
            <person name="Lutzoni F."/>
            <person name="Magnuson J."/>
            <person name="Mondo S."/>
            <person name="Nolan M."/>
            <person name="Ohm R."/>
            <person name="Pangilinan J."/>
            <person name="Park H.-J."/>
            <person name="Ramirez L."/>
            <person name="Alfaro M."/>
            <person name="Sun H."/>
            <person name="Tritt A."/>
            <person name="Yoshinaga Y."/>
            <person name="Zwiers L.-H."/>
            <person name="Turgeon B."/>
            <person name="Goodwin S."/>
            <person name="Spatafora J."/>
            <person name="Crous P."/>
            <person name="Grigoriev I."/>
        </authorList>
    </citation>
    <scope>NUCLEOTIDE SEQUENCE</scope>
    <source>
        <strain evidence="16">CBS 109.77</strain>
    </source>
</reference>
<evidence type="ECO:0000256" key="8">
    <source>
        <dbReference type="ARBA" id="ARBA00022878"/>
    </source>
</evidence>
<feature type="binding site" evidence="12">
    <location>
        <position position="251"/>
    </location>
    <ligand>
        <name>Mg(2+)</name>
        <dbReference type="ChEBI" id="CHEBI:18420"/>
    </ligand>
</feature>
<dbReference type="InterPro" id="IPR011234">
    <property type="entry name" value="Fumarylacetoacetase-like_C"/>
</dbReference>
<evidence type="ECO:0000256" key="11">
    <source>
        <dbReference type="PIRSR" id="PIRSR605959-2"/>
    </source>
</evidence>
<dbReference type="Proteomes" id="UP000799757">
    <property type="component" value="Unassembled WGS sequence"/>
</dbReference>
<keyword evidence="6 12" id="KW-0106">Calcium</keyword>
<dbReference type="NCBIfam" id="TIGR01266">
    <property type="entry name" value="fum_ac_acetase"/>
    <property type="match status" value="1"/>
</dbReference>
<evidence type="ECO:0000256" key="4">
    <source>
        <dbReference type="ARBA" id="ARBA00022723"/>
    </source>
</evidence>
<feature type="domain" description="Fumarylacetoacetase-like C-terminal" evidence="14">
    <location>
        <begin position="125"/>
        <end position="408"/>
    </location>
</feature>
<comment type="similarity">
    <text evidence="2 13">Belongs to the FAH family.</text>
</comment>
<feature type="binding site" evidence="11">
    <location>
        <position position="128"/>
    </location>
    <ligand>
        <name>substrate</name>
    </ligand>
</feature>
<evidence type="ECO:0000256" key="13">
    <source>
        <dbReference type="RuleBase" id="RU366008"/>
    </source>
</evidence>
<dbReference type="GO" id="GO:1902000">
    <property type="term" value="P:homogentisate catabolic process"/>
    <property type="evidence" value="ECO:0007669"/>
    <property type="project" value="TreeGrafter"/>
</dbReference>
<sequence>MAFKVAIAERSPFTLHNIPFGVISTEADPQPRCATAIGGFALDLPLYWKQVSAGEVEGVAASSEQLHRIFAEPCLNSFAALPATERSGVRAHLIEALRSNAVPEACLLPLDKVRMHLPMKIGGYSDFFCSLEHCQNCSRMTGGVKENFYHAPSVYNGRASSVIPSPTPVRRPKGVMWDTGKGSGQPIYGPSRKLDFELEMGYFVSKPIAFGETMRIEDAREHVFGFVLLNDWSSRDVQAFEMPPLGPFHSKGFGTSISPWIVTLDALGPFACEPKHDHSATEFEHLRWNDRPTGTFDISLVASLVRKKSSHRLTVSNLRYLYWTPYQQLAHHASAGCGLATGDLLGSGTISGDREGELGCLFEATLDGTTPIQFEDGESLAYLEDGDEIVLEGWCGEGEARIGFGECRGVLLPATM</sequence>
<dbReference type="PANTHER" id="PTHR43069">
    <property type="entry name" value="FUMARYLACETOACETASE"/>
    <property type="match status" value="1"/>
</dbReference>
<comment type="catalytic activity">
    <reaction evidence="13">
        <text>4-fumarylacetoacetate + H2O = acetoacetate + fumarate + H(+)</text>
        <dbReference type="Rhea" id="RHEA:10244"/>
        <dbReference type="ChEBI" id="CHEBI:13705"/>
        <dbReference type="ChEBI" id="CHEBI:15377"/>
        <dbReference type="ChEBI" id="CHEBI:15378"/>
        <dbReference type="ChEBI" id="CHEBI:18034"/>
        <dbReference type="ChEBI" id="CHEBI:29806"/>
        <dbReference type="EC" id="3.7.1.2"/>
    </reaction>
</comment>
<evidence type="ECO:0000256" key="6">
    <source>
        <dbReference type="ARBA" id="ARBA00022837"/>
    </source>
</evidence>
<dbReference type="InterPro" id="IPR005959">
    <property type="entry name" value="Fumarylacetoacetase"/>
</dbReference>
<dbReference type="GO" id="GO:0006572">
    <property type="term" value="P:L-tyrosine catabolic process"/>
    <property type="evidence" value="ECO:0007669"/>
    <property type="project" value="UniProtKB-UniRule"/>
</dbReference>
<dbReference type="Gene3D" id="2.30.30.230">
    <property type="entry name" value="Fumarylacetoacetase, N-terminal domain"/>
    <property type="match status" value="1"/>
</dbReference>
<keyword evidence="4 12" id="KW-0479">Metal-binding</keyword>
<dbReference type="Pfam" id="PF09298">
    <property type="entry name" value="FAA_hydrolase_N"/>
    <property type="match status" value="1"/>
</dbReference>
<feature type="binding site" evidence="12">
    <location>
        <position position="197"/>
    </location>
    <ligand>
        <name>Ca(2+)</name>
        <dbReference type="ChEBI" id="CHEBI:29108"/>
    </ligand>
</feature>
<comment type="pathway">
    <text evidence="1 13">Amino-acid degradation; L-phenylalanine degradation; acetoacetate and fumarate from L-phenylalanine: step 6/6.</text>
</comment>
<proteinExistence type="inferred from homology"/>
<dbReference type="UniPathway" id="UPA00139">
    <property type="reaction ID" value="UER00341"/>
</dbReference>
<protein>
    <recommendedName>
        <fullName evidence="3 13">Fumarylacetoacetase</fullName>
        <ecNumber evidence="3 13">3.7.1.2</ecNumber>
    </recommendedName>
    <alternativeName>
        <fullName evidence="13">Fumarylacetoacetate hydrolase</fullName>
    </alternativeName>
</protein>
<dbReference type="InterPro" id="IPR015377">
    <property type="entry name" value="Fumarylacetoacetase_N"/>
</dbReference>
<feature type="active site" description="Proton acceptor" evidence="10">
    <location>
        <position position="133"/>
    </location>
</feature>
<feature type="binding site" evidence="11">
    <location>
        <position position="349"/>
    </location>
    <ligand>
        <name>substrate</name>
    </ligand>
</feature>
<evidence type="ECO:0000256" key="2">
    <source>
        <dbReference type="ARBA" id="ARBA00010211"/>
    </source>
</evidence>
<keyword evidence="17" id="KW-1185">Reference proteome</keyword>
<dbReference type="EMBL" id="MU002132">
    <property type="protein sequence ID" value="KAF2789503.1"/>
    <property type="molecule type" value="Genomic_DNA"/>
</dbReference>
<evidence type="ECO:0000256" key="3">
    <source>
        <dbReference type="ARBA" id="ARBA00012094"/>
    </source>
</evidence>
<evidence type="ECO:0000259" key="15">
    <source>
        <dbReference type="Pfam" id="PF09298"/>
    </source>
</evidence>
<dbReference type="Gene3D" id="3.90.850.10">
    <property type="entry name" value="Fumarylacetoacetase-like, C-terminal domain"/>
    <property type="match status" value="1"/>
</dbReference>